<keyword evidence="7 9" id="KW-0675">Receptor</keyword>
<feature type="transmembrane region" description="Helical" evidence="9">
    <location>
        <begin position="238"/>
        <end position="259"/>
    </location>
</feature>
<keyword evidence="8 9" id="KW-0807">Transducer</keyword>
<comment type="similarity">
    <text evidence="9">Belongs to the insect chemoreceptor superfamily. Heteromeric odorant receptor channel (TC 1.A.69) family.</text>
</comment>
<evidence type="ECO:0000256" key="5">
    <source>
        <dbReference type="ARBA" id="ARBA00022989"/>
    </source>
</evidence>
<keyword evidence="2 9" id="KW-0716">Sensory transduction</keyword>
<dbReference type="GO" id="GO:0005549">
    <property type="term" value="F:odorant binding"/>
    <property type="evidence" value="ECO:0007669"/>
    <property type="project" value="InterPro"/>
</dbReference>
<comment type="subcellular location">
    <subcellularLocation>
        <location evidence="9">Cell membrane</location>
        <topology evidence="9">Multi-pass membrane protein</topology>
    </subcellularLocation>
    <subcellularLocation>
        <location evidence="1">Membrane</location>
        <topology evidence="1">Multi-pass membrane protein</topology>
    </subcellularLocation>
</comment>
<reference evidence="10" key="1">
    <citation type="submission" date="2018-07" db="EMBL/GenBank/DDBJ databases">
        <authorList>
            <person name="Quirk P.G."/>
            <person name="Krulwich T.A."/>
        </authorList>
    </citation>
    <scope>NUCLEOTIDE SEQUENCE</scope>
</reference>
<evidence type="ECO:0000256" key="8">
    <source>
        <dbReference type="ARBA" id="ARBA00023224"/>
    </source>
</evidence>
<dbReference type="Pfam" id="PF02949">
    <property type="entry name" value="7tm_6"/>
    <property type="match status" value="2"/>
</dbReference>
<dbReference type="PANTHER" id="PTHR21137">
    <property type="entry name" value="ODORANT RECEPTOR"/>
    <property type="match status" value="1"/>
</dbReference>
<dbReference type="VEuPathDB" id="VectorBase:CSON003276"/>
<gene>
    <name evidence="10" type="primary">CSON003276</name>
</gene>
<keyword evidence="6 9" id="KW-0472">Membrane</keyword>
<protein>
    <recommendedName>
        <fullName evidence="9">Odorant receptor</fullName>
    </recommendedName>
</protein>
<dbReference type="OMA" id="FISMRAQ"/>
<evidence type="ECO:0000256" key="9">
    <source>
        <dbReference type="RuleBase" id="RU351113"/>
    </source>
</evidence>
<evidence type="ECO:0000256" key="6">
    <source>
        <dbReference type="ARBA" id="ARBA00023136"/>
    </source>
</evidence>
<evidence type="ECO:0000256" key="4">
    <source>
        <dbReference type="ARBA" id="ARBA00022725"/>
    </source>
</evidence>
<evidence type="ECO:0000256" key="7">
    <source>
        <dbReference type="ARBA" id="ARBA00023170"/>
    </source>
</evidence>
<dbReference type="InterPro" id="IPR004117">
    <property type="entry name" value="7tm6_olfct_rcpt"/>
</dbReference>
<feature type="transmembrane region" description="Helical" evidence="9">
    <location>
        <begin position="265"/>
        <end position="289"/>
    </location>
</feature>
<evidence type="ECO:0000313" key="10">
    <source>
        <dbReference type="EMBL" id="SSX31084.1"/>
    </source>
</evidence>
<dbReference type="PANTHER" id="PTHR21137:SF44">
    <property type="entry name" value="ODORANT RECEPTOR 13A-RELATED"/>
    <property type="match status" value="1"/>
</dbReference>
<comment type="caution">
    <text evidence="9">Lacks conserved residue(s) required for the propagation of feature annotation.</text>
</comment>
<dbReference type="AlphaFoldDB" id="A0A336MKY8"/>
<accession>A0A336MKY8</accession>
<dbReference type="GO" id="GO:0004984">
    <property type="term" value="F:olfactory receptor activity"/>
    <property type="evidence" value="ECO:0007669"/>
    <property type="project" value="InterPro"/>
</dbReference>
<organism evidence="10">
    <name type="scientific">Culicoides sonorensis</name>
    <name type="common">Biting midge</name>
    <dbReference type="NCBI Taxonomy" id="179676"/>
    <lineage>
        <taxon>Eukaryota</taxon>
        <taxon>Metazoa</taxon>
        <taxon>Ecdysozoa</taxon>
        <taxon>Arthropoda</taxon>
        <taxon>Hexapoda</taxon>
        <taxon>Insecta</taxon>
        <taxon>Pterygota</taxon>
        <taxon>Neoptera</taxon>
        <taxon>Endopterygota</taxon>
        <taxon>Diptera</taxon>
        <taxon>Nematocera</taxon>
        <taxon>Chironomoidea</taxon>
        <taxon>Ceratopogonidae</taxon>
        <taxon>Ceratopogoninae</taxon>
        <taxon>Culicoides</taxon>
        <taxon>Monoculicoides</taxon>
    </lineage>
</organism>
<proteinExistence type="inferred from homology"/>
<evidence type="ECO:0000256" key="3">
    <source>
        <dbReference type="ARBA" id="ARBA00022692"/>
    </source>
</evidence>
<dbReference type="EMBL" id="UFQT01001590">
    <property type="protein sequence ID" value="SSX31084.1"/>
    <property type="molecule type" value="Genomic_DNA"/>
</dbReference>
<evidence type="ECO:0000256" key="2">
    <source>
        <dbReference type="ARBA" id="ARBA00022606"/>
    </source>
</evidence>
<evidence type="ECO:0000256" key="1">
    <source>
        <dbReference type="ARBA" id="ARBA00004141"/>
    </source>
</evidence>
<dbReference type="GO" id="GO:0005886">
    <property type="term" value="C:plasma membrane"/>
    <property type="evidence" value="ECO:0007669"/>
    <property type="project" value="UniProtKB-SubCell"/>
</dbReference>
<name>A0A336MKY8_CULSO</name>
<dbReference type="GO" id="GO:0007165">
    <property type="term" value="P:signal transduction"/>
    <property type="evidence" value="ECO:0007669"/>
    <property type="project" value="UniProtKB-KW"/>
</dbReference>
<keyword evidence="3 9" id="KW-0812">Transmembrane</keyword>
<sequence length="362" mass="41542">MISDDIMVITQFAIFLSMVLVQTFVLSTYGDILSDKTAKVGKMAYKSEWYLCGSTEKKIIMFILLRAQKPCFITIYKFGIANRDMFKELLGYIIGLVPFHLDNDTRKFDIILNIFGVILTHHWDPVFVLDGYSAFDKKSYQLLAYLTDLNAPRYAIAAILAPDCTMIMIIIQLNYHFENLGYAIIDIMRQRKKTKISGSLSETNTNVGSIGNLQEAIEVHSKLIKLTERVNMLFHQQIFGKFTSASIVICCTGFVLIVSNDIVQMFQYTTVLMAILMQTYAISIFGDLLTEKSTLLAQLAFESEWYLCDIRDMRIIQFIIMRAQKPCFISIFKFAIVKKEVFKELMTTAYQLLALLRNLYAK</sequence>
<feature type="transmembrane region" description="Helical" evidence="9">
    <location>
        <begin position="6"/>
        <end position="29"/>
    </location>
</feature>
<keyword evidence="4 9" id="KW-0552">Olfaction</keyword>
<keyword evidence="5 9" id="KW-1133">Transmembrane helix</keyword>